<evidence type="ECO:0000313" key="2">
    <source>
        <dbReference type="Proteomes" id="UP000207598"/>
    </source>
</evidence>
<dbReference type="Pfam" id="PF21810">
    <property type="entry name" value="DUF6880"/>
    <property type="match status" value="1"/>
</dbReference>
<dbReference type="InterPro" id="IPR049245">
    <property type="entry name" value="DUF6880"/>
</dbReference>
<dbReference type="EMBL" id="FXYF01000019">
    <property type="protein sequence ID" value="SMX50017.1"/>
    <property type="molecule type" value="Genomic_DNA"/>
</dbReference>
<reference evidence="1 2" key="1">
    <citation type="submission" date="2017-05" db="EMBL/GenBank/DDBJ databases">
        <authorList>
            <person name="Song R."/>
            <person name="Chenine A.L."/>
            <person name="Ruprecht R.M."/>
        </authorList>
    </citation>
    <scope>NUCLEOTIDE SEQUENCE [LARGE SCALE GENOMIC DNA]</scope>
    <source>
        <strain evidence="1 2">CECT 8898</strain>
    </source>
</reference>
<name>A0A238L4T7_9RHOB</name>
<protein>
    <submittedName>
        <fullName evidence="1">Uncharacterized protein</fullName>
    </submittedName>
</protein>
<organism evidence="1 2">
    <name type="scientific">Maliponia aquimaris</name>
    <dbReference type="NCBI Taxonomy" id="1673631"/>
    <lineage>
        <taxon>Bacteria</taxon>
        <taxon>Pseudomonadati</taxon>
        <taxon>Pseudomonadota</taxon>
        <taxon>Alphaproteobacteria</taxon>
        <taxon>Rhodobacterales</taxon>
        <taxon>Paracoccaceae</taxon>
        <taxon>Maliponia</taxon>
    </lineage>
</organism>
<keyword evidence="2" id="KW-1185">Reference proteome</keyword>
<accession>A0A238L4T7</accession>
<proteinExistence type="predicted"/>
<gene>
    <name evidence="1" type="ORF">MAA8898_04551</name>
</gene>
<dbReference type="RefSeq" id="WP_094023282.1">
    <property type="nucleotide sequence ID" value="NZ_FXYF01000019.1"/>
</dbReference>
<sequence>MAGKPLNKKNLVVLGADALADLLLDAVKGDAARQRRVRMALAAEQGPREAAADVRKRFAQIRKARSFLSWKTQRRLARELTDLVDAIDRRIAPEDAATAFDLLWALLHLAPGIHARTDDSNGTIGAVMDDAMDAIARLAPRLDMDAQGLADTVFDAIMDDGYGAFDHAVTALGGALGETGLAHLKARAEAAIAAPLTEVDLARFDFVGDERRRSDLARDNRDRTARIILQDVADLQGDVDAWLARYTAEQLTFHTIAPQAAQRLLAAGRPGDALRLVQNSLARQETGDRWFDTPDLDAVQFDCLEALGEEDALRAALWSRFEARLCAPTLRRYLARLPDFEDDEALLTAQAKVLAFPDVITALAFCLSWPDAALAARLVLSRAEELDGDAYEILTPAAETLAPEHPLAAVLVWRAMIRFALEKARSGRYGHAARHLASCVQADQAIVDYGEHPDHQAFVAALRTAHGRKSAFWSRVG</sequence>
<evidence type="ECO:0000313" key="1">
    <source>
        <dbReference type="EMBL" id="SMX50017.1"/>
    </source>
</evidence>
<dbReference type="Proteomes" id="UP000207598">
    <property type="component" value="Unassembled WGS sequence"/>
</dbReference>
<dbReference type="AlphaFoldDB" id="A0A238L4T7"/>
<dbReference type="OrthoDB" id="7183688at2"/>